<evidence type="ECO:0000313" key="3">
    <source>
        <dbReference type="Proteomes" id="UP000321275"/>
    </source>
</evidence>
<dbReference type="Gene3D" id="3.30.70.100">
    <property type="match status" value="1"/>
</dbReference>
<proteinExistence type="predicted"/>
<dbReference type="RefSeq" id="WP_146802257.1">
    <property type="nucleotide sequence ID" value="NZ_BJUK01000011.1"/>
</dbReference>
<evidence type="ECO:0000313" key="2">
    <source>
        <dbReference type="EMBL" id="GEK46991.1"/>
    </source>
</evidence>
<dbReference type="SUPFAM" id="SSF54909">
    <property type="entry name" value="Dimeric alpha+beta barrel"/>
    <property type="match status" value="1"/>
</dbReference>
<dbReference type="InterPro" id="IPR050404">
    <property type="entry name" value="Heme-degrading_MO"/>
</dbReference>
<name>A0A510X7K4_9GAMM</name>
<dbReference type="Proteomes" id="UP000321275">
    <property type="component" value="Unassembled WGS sequence"/>
</dbReference>
<feature type="domain" description="ABM" evidence="1">
    <location>
        <begin position="3"/>
        <end position="94"/>
    </location>
</feature>
<organism evidence="2 3">
    <name type="scientific">Bisbaumannia pacifica</name>
    <dbReference type="NCBI Taxonomy" id="77098"/>
    <lineage>
        <taxon>Bacteria</taxon>
        <taxon>Pseudomonadati</taxon>
        <taxon>Pseudomonadota</taxon>
        <taxon>Gammaproteobacteria</taxon>
        <taxon>Oceanospirillales</taxon>
        <taxon>Halomonadaceae</taxon>
        <taxon>Bisbaumannia</taxon>
    </lineage>
</organism>
<dbReference type="OrthoDB" id="9798115at2"/>
<dbReference type="PROSITE" id="PS51725">
    <property type="entry name" value="ABM"/>
    <property type="match status" value="1"/>
</dbReference>
<dbReference type="InterPro" id="IPR007138">
    <property type="entry name" value="ABM_dom"/>
</dbReference>
<dbReference type="EMBL" id="BJUK01000011">
    <property type="protein sequence ID" value="GEK46991.1"/>
    <property type="molecule type" value="Genomic_DNA"/>
</dbReference>
<keyword evidence="2" id="KW-0560">Oxidoreductase</keyword>
<comment type="caution">
    <text evidence="2">The sequence shown here is derived from an EMBL/GenBank/DDBJ whole genome shotgun (WGS) entry which is preliminary data.</text>
</comment>
<dbReference type="Pfam" id="PF03992">
    <property type="entry name" value="ABM"/>
    <property type="match status" value="1"/>
</dbReference>
<reference evidence="2 3" key="1">
    <citation type="submission" date="2019-07" db="EMBL/GenBank/DDBJ databases">
        <title>Whole genome shotgun sequence of Halomonas pacifica NBRC 102220.</title>
        <authorList>
            <person name="Hosoyama A."/>
            <person name="Uohara A."/>
            <person name="Ohji S."/>
            <person name="Ichikawa N."/>
        </authorList>
    </citation>
    <scope>NUCLEOTIDE SEQUENCE [LARGE SCALE GENOMIC DNA]</scope>
    <source>
        <strain evidence="2 3">NBRC 102220</strain>
    </source>
</reference>
<dbReference type="InterPro" id="IPR011008">
    <property type="entry name" value="Dimeric_a/b-barrel"/>
</dbReference>
<keyword evidence="2" id="KW-0503">Monooxygenase</keyword>
<accession>A0A510X7K4</accession>
<gene>
    <name evidence="2" type="ORF">HPA02_12740</name>
</gene>
<dbReference type="AlphaFoldDB" id="A0A510X7K4"/>
<sequence>MSFIVNNRVFVNPGFEAEFEERFRRRAGEIDQQPGFIAMRVLRPLGNQAPYVVETEWESQAAFRAWVGSGDFKRAHANPLPAEATAEGGGLEQFEVIIRSEGPR</sequence>
<dbReference type="GO" id="GO:0004497">
    <property type="term" value="F:monooxygenase activity"/>
    <property type="evidence" value="ECO:0007669"/>
    <property type="project" value="UniProtKB-KW"/>
</dbReference>
<dbReference type="PANTHER" id="PTHR34474:SF2">
    <property type="entry name" value="SIGNAL TRANSDUCTION PROTEIN TRAP"/>
    <property type="match status" value="1"/>
</dbReference>
<evidence type="ECO:0000259" key="1">
    <source>
        <dbReference type="PROSITE" id="PS51725"/>
    </source>
</evidence>
<protein>
    <submittedName>
        <fullName evidence="2">Antibiotic biosynthesis monooxygenase</fullName>
    </submittedName>
</protein>
<dbReference type="PANTHER" id="PTHR34474">
    <property type="entry name" value="SIGNAL TRANSDUCTION PROTEIN TRAP"/>
    <property type="match status" value="1"/>
</dbReference>
<keyword evidence="3" id="KW-1185">Reference proteome</keyword>